<sequence>MPRVASRWSGTWHKVVPHISSIQLRKSGALVTEHPRALRSCVGSSGLLCVRFTDNVQVAVQNWCPGRVKQKRMVVQMEEFKVAFWSAVWCNVWRLAVVRSSTRNVL</sequence>
<reference evidence="1 2" key="1">
    <citation type="journal article" date="2022" name="Front. Cell. Infect. Microbiol.">
        <title>The Genomes of Two Strains of Taenia crassiceps the Animal Model for the Study of Human Cysticercosis.</title>
        <authorList>
            <person name="Bobes R.J."/>
            <person name="Estrada K."/>
            <person name="Rios-Valencia D.G."/>
            <person name="Calderon-Gallegos A."/>
            <person name="de la Torre P."/>
            <person name="Carrero J.C."/>
            <person name="Sanchez-Flores A."/>
            <person name="Laclette J.P."/>
        </authorList>
    </citation>
    <scope>NUCLEOTIDE SEQUENCE [LARGE SCALE GENOMIC DNA]</scope>
    <source>
        <strain evidence="1">WFUcys</strain>
    </source>
</reference>
<dbReference type="Proteomes" id="UP001651158">
    <property type="component" value="Unassembled WGS sequence"/>
</dbReference>
<dbReference type="EMBL" id="JAKROA010000015">
    <property type="protein sequence ID" value="KAL5103938.1"/>
    <property type="molecule type" value="Genomic_DNA"/>
</dbReference>
<evidence type="ECO:0000313" key="1">
    <source>
        <dbReference type="EMBL" id="KAL5103938.1"/>
    </source>
</evidence>
<comment type="caution">
    <text evidence="1">The sequence shown here is derived from an EMBL/GenBank/DDBJ whole genome shotgun (WGS) entry which is preliminary data.</text>
</comment>
<name>A0ABR4Q2P4_9CEST</name>
<accession>A0ABR4Q2P4</accession>
<organism evidence="1 2">
    <name type="scientific">Taenia crassiceps</name>
    <dbReference type="NCBI Taxonomy" id="6207"/>
    <lineage>
        <taxon>Eukaryota</taxon>
        <taxon>Metazoa</taxon>
        <taxon>Spiralia</taxon>
        <taxon>Lophotrochozoa</taxon>
        <taxon>Platyhelminthes</taxon>
        <taxon>Cestoda</taxon>
        <taxon>Eucestoda</taxon>
        <taxon>Cyclophyllidea</taxon>
        <taxon>Taeniidae</taxon>
        <taxon>Taenia</taxon>
    </lineage>
</organism>
<protein>
    <submittedName>
        <fullName evidence="1">Uncharacterized protein</fullName>
    </submittedName>
</protein>
<proteinExistence type="predicted"/>
<evidence type="ECO:0000313" key="2">
    <source>
        <dbReference type="Proteomes" id="UP001651158"/>
    </source>
</evidence>
<keyword evidence="2" id="KW-1185">Reference proteome</keyword>
<gene>
    <name evidence="1" type="ORF">TcWFU_006489</name>
</gene>